<dbReference type="GO" id="GO:0005774">
    <property type="term" value="C:vacuolar membrane"/>
    <property type="evidence" value="ECO:0007669"/>
    <property type="project" value="TreeGrafter"/>
</dbReference>
<organism evidence="3">
    <name type="scientific">Kwoniella pini CBS 10737</name>
    <dbReference type="NCBI Taxonomy" id="1296096"/>
    <lineage>
        <taxon>Eukaryota</taxon>
        <taxon>Fungi</taxon>
        <taxon>Dikarya</taxon>
        <taxon>Basidiomycota</taxon>
        <taxon>Agaricomycotina</taxon>
        <taxon>Tremellomycetes</taxon>
        <taxon>Tremellales</taxon>
        <taxon>Cryptococcaceae</taxon>
        <taxon>Kwoniella</taxon>
    </lineage>
</organism>
<dbReference type="AlphaFoldDB" id="A0A1B9IBV9"/>
<dbReference type="PANTHER" id="PTHR22950:SF695">
    <property type="entry name" value="AMINO ACID TRANSPORTER TRANSMEMBRANE DOMAIN-CONTAINING PROTEIN"/>
    <property type="match status" value="1"/>
</dbReference>
<evidence type="ECO:0000313" key="4">
    <source>
        <dbReference type="EMBL" id="WWC66976.1"/>
    </source>
</evidence>
<proteinExistence type="predicted"/>
<feature type="transmembrane region" description="Helical" evidence="2">
    <location>
        <begin position="323"/>
        <end position="342"/>
    </location>
</feature>
<feature type="compositionally biased region" description="Low complexity" evidence="1">
    <location>
        <begin position="584"/>
        <end position="603"/>
    </location>
</feature>
<reference evidence="3" key="1">
    <citation type="submission" date="2013-07" db="EMBL/GenBank/DDBJ databases">
        <title>The Genome Sequence of Cryptococcus pinus CBS10737.</title>
        <authorList>
            <consortium name="The Broad Institute Genome Sequencing Platform"/>
            <person name="Cuomo C."/>
            <person name="Litvintseva A."/>
            <person name="Chen Y."/>
            <person name="Heitman J."/>
            <person name="Sun S."/>
            <person name="Springer D."/>
            <person name="Dromer F."/>
            <person name="Young S.K."/>
            <person name="Zeng Q."/>
            <person name="Gargeya S."/>
            <person name="Fitzgerald M."/>
            <person name="Abouelleil A."/>
            <person name="Alvarado L."/>
            <person name="Berlin A.M."/>
            <person name="Chapman S.B."/>
            <person name="Dewar J."/>
            <person name="Goldberg J."/>
            <person name="Griggs A."/>
            <person name="Gujja S."/>
            <person name="Hansen M."/>
            <person name="Howarth C."/>
            <person name="Imamovic A."/>
            <person name="Larimer J."/>
            <person name="McCowan C."/>
            <person name="Murphy C."/>
            <person name="Pearson M."/>
            <person name="Priest M."/>
            <person name="Roberts A."/>
            <person name="Saif S."/>
            <person name="Shea T."/>
            <person name="Sykes S."/>
            <person name="Wortman J."/>
            <person name="Nusbaum C."/>
            <person name="Birren B."/>
        </authorList>
    </citation>
    <scope>NUCLEOTIDE SEQUENCE [LARGE SCALE GENOMIC DNA]</scope>
    <source>
        <strain evidence="3">CBS 10737</strain>
    </source>
</reference>
<dbReference type="OrthoDB" id="3360632at2759"/>
<feature type="compositionally biased region" description="Polar residues" evidence="1">
    <location>
        <begin position="8"/>
        <end position="60"/>
    </location>
</feature>
<keyword evidence="2" id="KW-1133">Transmembrane helix</keyword>
<dbReference type="EMBL" id="CP144519">
    <property type="protein sequence ID" value="WWC66976.1"/>
    <property type="molecule type" value="Genomic_DNA"/>
</dbReference>
<feature type="transmembrane region" description="Helical" evidence="2">
    <location>
        <begin position="376"/>
        <end position="395"/>
    </location>
</feature>
<keyword evidence="5" id="KW-1185">Reference proteome</keyword>
<protein>
    <recommendedName>
        <fullName evidence="6">Amino acid transporter transmembrane domain-containing protein</fullName>
    </recommendedName>
</protein>
<feature type="transmembrane region" description="Helical" evidence="2">
    <location>
        <begin position="205"/>
        <end position="229"/>
    </location>
</feature>
<feature type="transmembrane region" description="Helical" evidence="2">
    <location>
        <begin position="634"/>
        <end position="653"/>
    </location>
</feature>
<name>A0A1B9IBV9_9TREE</name>
<reference evidence="4" key="4">
    <citation type="submission" date="2024-02" db="EMBL/GenBank/DDBJ databases">
        <title>Comparative genomics of Cryptococcus and Kwoniella reveals pathogenesis evolution and contrasting modes of karyotype evolution via chromosome fusion or intercentromeric recombination.</title>
        <authorList>
            <person name="Coelho M.A."/>
            <person name="David-Palma M."/>
            <person name="Shea T."/>
            <person name="Bowers K."/>
            <person name="McGinley-Smith S."/>
            <person name="Mohammad A.W."/>
            <person name="Gnirke A."/>
            <person name="Yurkov A.M."/>
            <person name="Nowrousian M."/>
            <person name="Sun S."/>
            <person name="Cuomo C.A."/>
            <person name="Heitman J."/>
        </authorList>
    </citation>
    <scope>NUCLEOTIDE SEQUENCE</scope>
    <source>
        <strain evidence="4">CBS 10737</strain>
    </source>
</reference>
<reference evidence="4" key="2">
    <citation type="submission" date="2013-07" db="EMBL/GenBank/DDBJ databases">
        <authorList>
            <consortium name="The Broad Institute Genome Sequencing Platform"/>
            <person name="Cuomo C."/>
            <person name="Litvintseva A."/>
            <person name="Chen Y."/>
            <person name="Heitman J."/>
            <person name="Sun S."/>
            <person name="Springer D."/>
            <person name="Dromer F."/>
            <person name="Young S.K."/>
            <person name="Zeng Q."/>
            <person name="Gargeya S."/>
            <person name="Fitzgerald M."/>
            <person name="Abouelleil A."/>
            <person name="Alvarado L."/>
            <person name="Berlin A.M."/>
            <person name="Chapman S.B."/>
            <person name="Dewar J."/>
            <person name="Goldberg J."/>
            <person name="Griggs A."/>
            <person name="Gujja S."/>
            <person name="Hansen M."/>
            <person name="Howarth C."/>
            <person name="Imamovic A."/>
            <person name="Larimer J."/>
            <person name="McCowan C."/>
            <person name="Murphy C."/>
            <person name="Pearson M."/>
            <person name="Priest M."/>
            <person name="Roberts A."/>
            <person name="Saif S."/>
            <person name="Shea T."/>
            <person name="Sykes S."/>
            <person name="Wortman J."/>
            <person name="Nusbaum C."/>
            <person name="Birren B."/>
        </authorList>
    </citation>
    <scope>NUCLEOTIDE SEQUENCE</scope>
    <source>
        <strain evidence="4">CBS 10737</strain>
    </source>
</reference>
<evidence type="ECO:0000256" key="1">
    <source>
        <dbReference type="SAM" id="MobiDB-lite"/>
    </source>
</evidence>
<feature type="transmembrane region" description="Helical" evidence="2">
    <location>
        <begin position="512"/>
        <end position="534"/>
    </location>
</feature>
<dbReference type="GO" id="GO:0015179">
    <property type="term" value="F:L-amino acid transmembrane transporter activity"/>
    <property type="evidence" value="ECO:0007669"/>
    <property type="project" value="TreeGrafter"/>
</dbReference>
<feature type="transmembrane region" description="Helical" evidence="2">
    <location>
        <begin position="474"/>
        <end position="492"/>
    </location>
</feature>
<dbReference type="GeneID" id="30168812"/>
<feature type="region of interest" description="Disordered" evidence="1">
    <location>
        <begin position="580"/>
        <end position="609"/>
    </location>
</feature>
<feature type="transmembrane region" description="Helical" evidence="2">
    <location>
        <begin position="540"/>
        <end position="562"/>
    </location>
</feature>
<dbReference type="RefSeq" id="XP_019014361.1">
    <property type="nucleotide sequence ID" value="XM_019152223.1"/>
</dbReference>
<feature type="transmembrane region" description="Helical" evidence="2">
    <location>
        <begin position="416"/>
        <end position="441"/>
    </location>
</feature>
<dbReference type="EMBL" id="KI894007">
    <property type="protein sequence ID" value="OCF53142.1"/>
    <property type="molecule type" value="Genomic_DNA"/>
</dbReference>
<dbReference type="KEGG" id="kpin:30168812"/>
<keyword evidence="2" id="KW-0812">Transmembrane</keyword>
<keyword evidence="2" id="KW-0472">Membrane</keyword>
<accession>A0A1B9IBV9</accession>
<feature type="transmembrane region" description="Helical" evidence="2">
    <location>
        <begin position="250"/>
        <end position="271"/>
    </location>
</feature>
<evidence type="ECO:0008006" key="6">
    <source>
        <dbReference type="Google" id="ProtNLM"/>
    </source>
</evidence>
<evidence type="ECO:0000256" key="2">
    <source>
        <dbReference type="SAM" id="Phobius"/>
    </source>
</evidence>
<dbReference type="PANTHER" id="PTHR22950">
    <property type="entry name" value="AMINO ACID TRANSPORTER"/>
    <property type="match status" value="1"/>
</dbReference>
<sequence>MSDPNFDLDSTPTKKGHSTNPFSPDTPLSSTQYVLSHPSQSEIPASSSTFSTDRPSQDTVSGEDLPLSSGSASSSRQGFNAESRLEILDDDEDIDVDEYDDEDMMRFINANSSSRDEETGTETEDHEHDHDEFEFDVSEPLVNGSNSGRGRRKGRRRKNRWNDQEEKEERGLYELIPPLILAHPLPLLPLLALLPYNFLPAGVVFFVPLFCVLALLSTCAHIVIVYLAWYLKVSSFEEVFASVTAKYGKYGLWTGRGTVVCAVFGTVVSWIETLHPLLEPVIATYLPKNAVFSSRIFWTIIASSALLPSLLPSRMTRSLRRSPIVIALLLPVVAFLVIGRTVEIKKASELPQPIGEDPETAEVVTEVLGHLVKRRFGLAGGSSAGAGLTTLAIFFSPHINTLPIHASLARNKSTSFPIPCLLASSLILILCLPLALVPYYLLPPIDTSTPIISSPTTPSGVFARLPADDGWVNFSRILMCIVILGSANMWILRGRDTILSSMGIDQGERLKAGKWVGIVIWLITVLFACISGWVTEKIELLGVLAVLAIGWFLPSLFFIITFHVRSPLSIIFPSRNSQQQLDENGTSSSRRNLGNGNGHNRTNSLNDPSTDALLARKERQLQKRRLGRRLWQDLIVYIGILPTGLICSIWTLGRFLGIW</sequence>
<evidence type="ECO:0000313" key="3">
    <source>
        <dbReference type="EMBL" id="OCF53142.1"/>
    </source>
</evidence>
<feature type="compositionally biased region" description="Basic residues" evidence="1">
    <location>
        <begin position="149"/>
        <end position="159"/>
    </location>
</feature>
<feature type="region of interest" description="Disordered" evidence="1">
    <location>
        <begin position="107"/>
        <end position="163"/>
    </location>
</feature>
<feature type="region of interest" description="Disordered" evidence="1">
    <location>
        <begin position="1"/>
        <end position="94"/>
    </location>
</feature>
<evidence type="ECO:0000313" key="5">
    <source>
        <dbReference type="Proteomes" id="UP000094020"/>
    </source>
</evidence>
<dbReference type="Proteomes" id="UP000094020">
    <property type="component" value="Chromosome 1"/>
</dbReference>
<feature type="compositionally biased region" description="Basic and acidic residues" evidence="1">
    <location>
        <begin position="114"/>
        <end position="131"/>
    </location>
</feature>
<feature type="transmembrane region" description="Helical" evidence="2">
    <location>
        <begin position="291"/>
        <end position="311"/>
    </location>
</feature>
<gene>
    <name evidence="3" type="ORF">I206_00443</name>
    <name evidence="4" type="ORF">I206_100883</name>
</gene>
<reference evidence="3" key="3">
    <citation type="submission" date="2016-07" db="EMBL/GenBank/DDBJ databases">
        <title>Evolution of pathogenesis and genome organization in the Tremellales.</title>
        <authorList>
            <person name="Cuomo C."/>
            <person name="Litvintseva A."/>
            <person name="Heitman J."/>
            <person name="Chen Y."/>
            <person name="Sun S."/>
            <person name="Springer D."/>
            <person name="Dromer F."/>
            <person name="Young S."/>
            <person name="Zeng Q."/>
            <person name="Chapman S."/>
            <person name="Gujja S."/>
            <person name="Saif S."/>
            <person name="Birren B."/>
        </authorList>
    </citation>
    <scope>NUCLEOTIDE SEQUENCE</scope>
    <source>
        <strain evidence="3">CBS 10737</strain>
    </source>
</reference>